<sequence length="108" mass="11907">MTDGLHTPVPDRPGTFRNTASSSSGLLPGSVSAEDQVRGCNSTSMRNNDCYLSIPVECLLQSRIPVLPVTVKRPPLYDSLRHCFIPDSKRSFDLPDYFFSIIAFSNAL</sequence>
<proteinExistence type="predicted"/>
<evidence type="ECO:0000313" key="2">
    <source>
        <dbReference type="EMBL" id="UPK68969.1"/>
    </source>
</evidence>
<protein>
    <submittedName>
        <fullName evidence="2">Uncharacterized protein</fullName>
    </submittedName>
</protein>
<reference evidence="2 3" key="1">
    <citation type="submission" date="2022-04" db="EMBL/GenBank/DDBJ databases">
        <title>The arsenic-methylating capacity of Chitinophaga filiformis YT5 during chitin decomposition.</title>
        <authorList>
            <person name="Chen G."/>
            <person name="Liang Y."/>
        </authorList>
    </citation>
    <scope>NUCLEOTIDE SEQUENCE [LARGE SCALE GENOMIC DNA]</scope>
    <source>
        <strain evidence="2 3">YT5</strain>
    </source>
</reference>
<organism evidence="2 3">
    <name type="scientific">Chitinophaga filiformis</name>
    <name type="common">Myxococcus filiformis</name>
    <name type="synonym">Flexibacter filiformis</name>
    <dbReference type="NCBI Taxonomy" id="104663"/>
    <lineage>
        <taxon>Bacteria</taxon>
        <taxon>Pseudomonadati</taxon>
        <taxon>Bacteroidota</taxon>
        <taxon>Chitinophagia</taxon>
        <taxon>Chitinophagales</taxon>
        <taxon>Chitinophagaceae</taxon>
        <taxon>Chitinophaga</taxon>
    </lineage>
</organism>
<feature type="compositionally biased region" description="Low complexity" evidence="1">
    <location>
        <begin position="21"/>
        <end position="32"/>
    </location>
</feature>
<name>A0ABY4I102_CHIFI</name>
<dbReference type="EMBL" id="CP095855">
    <property type="protein sequence ID" value="UPK68969.1"/>
    <property type="molecule type" value="Genomic_DNA"/>
</dbReference>
<gene>
    <name evidence="2" type="ORF">MYF79_28835</name>
</gene>
<evidence type="ECO:0000313" key="3">
    <source>
        <dbReference type="Proteomes" id="UP000830198"/>
    </source>
</evidence>
<keyword evidence="3" id="KW-1185">Reference proteome</keyword>
<feature type="region of interest" description="Disordered" evidence="1">
    <location>
        <begin position="1"/>
        <end position="32"/>
    </location>
</feature>
<evidence type="ECO:0000256" key="1">
    <source>
        <dbReference type="SAM" id="MobiDB-lite"/>
    </source>
</evidence>
<dbReference type="Proteomes" id="UP000830198">
    <property type="component" value="Chromosome"/>
</dbReference>
<accession>A0ABY4I102</accession>
<dbReference type="RefSeq" id="WP_247811320.1">
    <property type="nucleotide sequence ID" value="NZ_CP095855.1"/>
</dbReference>